<dbReference type="Pfam" id="PF07552">
    <property type="entry name" value="Coat_X"/>
    <property type="match status" value="2"/>
</dbReference>
<gene>
    <name evidence="2" type="ORF">MUO14_20975</name>
</gene>
<evidence type="ECO:0000313" key="3">
    <source>
        <dbReference type="Proteomes" id="UP000831880"/>
    </source>
</evidence>
<dbReference type="InterPro" id="IPR011428">
    <property type="entry name" value="Spore_coat_X/V"/>
</dbReference>
<organism evidence="2 3">
    <name type="scientific">Halobacillus shinanisalinarum</name>
    <dbReference type="NCBI Taxonomy" id="2932258"/>
    <lineage>
        <taxon>Bacteria</taxon>
        <taxon>Bacillati</taxon>
        <taxon>Bacillota</taxon>
        <taxon>Bacilli</taxon>
        <taxon>Bacillales</taxon>
        <taxon>Bacillaceae</taxon>
        <taxon>Halobacillus</taxon>
    </lineage>
</organism>
<accession>A0ABY4H5N8</accession>
<keyword evidence="3" id="KW-1185">Reference proteome</keyword>
<evidence type="ECO:0000313" key="2">
    <source>
        <dbReference type="EMBL" id="UOQ95770.1"/>
    </source>
</evidence>
<dbReference type="RefSeq" id="WP_244755711.1">
    <property type="nucleotide sequence ID" value="NZ_CP095074.1"/>
</dbReference>
<dbReference type="Proteomes" id="UP000831880">
    <property type="component" value="Chromosome"/>
</dbReference>
<evidence type="ECO:0000259" key="1">
    <source>
        <dbReference type="Pfam" id="PF07552"/>
    </source>
</evidence>
<protein>
    <submittedName>
        <fullName evidence="2">Spore coat protein</fullName>
    </submittedName>
</protein>
<reference evidence="2 3" key="1">
    <citation type="submission" date="2022-04" db="EMBL/GenBank/DDBJ databases">
        <title>Halobacillus sp. isolated from saltern.</title>
        <authorList>
            <person name="Won M."/>
            <person name="Lee C.-M."/>
            <person name="Woen H.-Y."/>
            <person name="Kwon S.-W."/>
        </authorList>
    </citation>
    <scope>NUCLEOTIDE SEQUENCE [LARGE SCALE GENOMIC DNA]</scope>
    <source>
        <strain evidence="2 3">SSTM10-2</strain>
    </source>
</reference>
<keyword evidence="2" id="KW-0946">Virion</keyword>
<feature type="domain" description="Spore coat protein X/V" evidence="1">
    <location>
        <begin position="8"/>
        <end position="64"/>
    </location>
</feature>
<feature type="domain" description="Spore coat protein X/V" evidence="1">
    <location>
        <begin position="72"/>
        <end position="128"/>
    </location>
</feature>
<sequence length="129" mass="13868">MDHPFGNTINQDANAQLKNVQQSFESIVIKDSCDIDVSTSDTQVAVNIQVAIQAAIALIVSISIADSEKANTITQDLNSQLKSSQVNRQQTYIENSRGVTVTTDDSDVAVNVQVALQVLVALVIRLGIL</sequence>
<keyword evidence="2" id="KW-0167">Capsid protein</keyword>
<proteinExistence type="predicted"/>
<dbReference type="EMBL" id="CP095074">
    <property type="protein sequence ID" value="UOQ95770.1"/>
    <property type="molecule type" value="Genomic_DNA"/>
</dbReference>
<name>A0ABY4H5N8_9BACI</name>